<dbReference type="EMBL" id="JADFTS010000001">
    <property type="protein sequence ID" value="KAF9623613.1"/>
    <property type="molecule type" value="Genomic_DNA"/>
</dbReference>
<dbReference type="PANTHER" id="PTHR24296">
    <property type="entry name" value="CYTOCHROME P450"/>
    <property type="match status" value="1"/>
</dbReference>
<reference evidence="5 6" key="1">
    <citation type="submission" date="2020-10" db="EMBL/GenBank/DDBJ databases">
        <title>The Coptis chinensis genome and diversification of protoberbering-type alkaloids.</title>
        <authorList>
            <person name="Wang B."/>
            <person name="Shu S."/>
            <person name="Song C."/>
            <person name="Liu Y."/>
        </authorList>
    </citation>
    <scope>NUCLEOTIDE SEQUENCE [LARGE SCALE GENOMIC DNA]</scope>
    <source>
        <strain evidence="5">HL-2020</strain>
        <tissue evidence="5">Leaf</tissue>
    </source>
</reference>
<dbReference type="InterPro" id="IPR036396">
    <property type="entry name" value="Cyt_P450_sf"/>
</dbReference>
<dbReference type="GO" id="GO:0044550">
    <property type="term" value="P:secondary metabolite biosynthetic process"/>
    <property type="evidence" value="ECO:0007669"/>
    <property type="project" value="UniProtKB-ARBA"/>
</dbReference>
<evidence type="ECO:0000256" key="1">
    <source>
        <dbReference type="ARBA" id="ARBA00010617"/>
    </source>
</evidence>
<dbReference type="OrthoDB" id="1896685at2759"/>
<dbReference type="GO" id="GO:0004497">
    <property type="term" value="F:monooxygenase activity"/>
    <property type="evidence" value="ECO:0007669"/>
    <property type="project" value="InterPro"/>
</dbReference>
<keyword evidence="6" id="KW-1185">Reference proteome</keyword>
<protein>
    <recommendedName>
        <fullName evidence="7">Cytochrome P450</fullName>
    </recommendedName>
</protein>
<keyword evidence="4" id="KW-0408">Iron</keyword>
<sequence length="121" mass="13810">MDYLQAALSEALRLYPSVPLDHKEVLEDDVFPDDTILKKGTKVIYAIYAMGKTNTIWGKDCRECKYRQNRNEKLRGAKQGTGQNWKLTMEGLRGEVFQKSATEGEESHSNLDDTIIRSIVQ</sequence>
<evidence type="ECO:0000256" key="3">
    <source>
        <dbReference type="ARBA" id="ARBA00023002"/>
    </source>
</evidence>
<evidence type="ECO:0000313" key="5">
    <source>
        <dbReference type="EMBL" id="KAF9623613.1"/>
    </source>
</evidence>
<comment type="similarity">
    <text evidence="1">Belongs to the cytochrome P450 family.</text>
</comment>
<dbReference type="SUPFAM" id="SSF48264">
    <property type="entry name" value="Cytochrome P450"/>
    <property type="match status" value="1"/>
</dbReference>
<dbReference type="Pfam" id="PF00067">
    <property type="entry name" value="p450"/>
    <property type="match status" value="1"/>
</dbReference>
<keyword evidence="3" id="KW-0560">Oxidoreductase</keyword>
<dbReference type="AlphaFoldDB" id="A0A835IUW5"/>
<keyword evidence="2" id="KW-0479">Metal-binding</keyword>
<dbReference type="GO" id="GO:0005506">
    <property type="term" value="F:iron ion binding"/>
    <property type="evidence" value="ECO:0007669"/>
    <property type="project" value="InterPro"/>
</dbReference>
<dbReference type="InterPro" id="IPR001128">
    <property type="entry name" value="Cyt_P450"/>
</dbReference>
<dbReference type="GO" id="GO:0016705">
    <property type="term" value="F:oxidoreductase activity, acting on paired donors, with incorporation or reduction of molecular oxygen"/>
    <property type="evidence" value="ECO:0007669"/>
    <property type="project" value="InterPro"/>
</dbReference>
<evidence type="ECO:0000313" key="6">
    <source>
        <dbReference type="Proteomes" id="UP000631114"/>
    </source>
</evidence>
<dbReference type="GO" id="GO:0020037">
    <property type="term" value="F:heme binding"/>
    <property type="evidence" value="ECO:0007669"/>
    <property type="project" value="InterPro"/>
</dbReference>
<dbReference type="Gene3D" id="1.10.630.10">
    <property type="entry name" value="Cytochrome P450"/>
    <property type="match status" value="1"/>
</dbReference>
<gene>
    <name evidence="5" type="ORF">IFM89_003540</name>
</gene>
<organism evidence="5 6">
    <name type="scientific">Coptis chinensis</name>
    <dbReference type="NCBI Taxonomy" id="261450"/>
    <lineage>
        <taxon>Eukaryota</taxon>
        <taxon>Viridiplantae</taxon>
        <taxon>Streptophyta</taxon>
        <taxon>Embryophyta</taxon>
        <taxon>Tracheophyta</taxon>
        <taxon>Spermatophyta</taxon>
        <taxon>Magnoliopsida</taxon>
        <taxon>Ranunculales</taxon>
        <taxon>Ranunculaceae</taxon>
        <taxon>Coptidoideae</taxon>
        <taxon>Coptis</taxon>
    </lineage>
</organism>
<comment type="caution">
    <text evidence="5">The sequence shown here is derived from an EMBL/GenBank/DDBJ whole genome shotgun (WGS) entry which is preliminary data.</text>
</comment>
<evidence type="ECO:0000256" key="2">
    <source>
        <dbReference type="ARBA" id="ARBA00022723"/>
    </source>
</evidence>
<evidence type="ECO:0008006" key="7">
    <source>
        <dbReference type="Google" id="ProtNLM"/>
    </source>
</evidence>
<name>A0A835IUW5_9MAGN</name>
<proteinExistence type="inferred from homology"/>
<evidence type="ECO:0000256" key="4">
    <source>
        <dbReference type="ARBA" id="ARBA00023004"/>
    </source>
</evidence>
<dbReference type="Proteomes" id="UP000631114">
    <property type="component" value="Unassembled WGS sequence"/>
</dbReference>
<accession>A0A835IUW5</accession>